<comment type="caution">
    <text evidence="1">The sequence shown here is derived from an EMBL/GenBank/DDBJ whole genome shotgun (WGS) entry which is preliminary data.</text>
</comment>
<dbReference type="RefSeq" id="WP_087207572.1">
    <property type="nucleotide sequence ID" value="NZ_WCTZ01000014.1"/>
</dbReference>
<proteinExistence type="predicted"/>
<dbReference type="EMBL" id="WCUA01000012">
    <property type="protein sequence ID" value="KAB4184780.1"/>
    <property type="molecule type" value="Genomic_DNA"/>
</dbReference>
<dbReference type="AlphaFoldDB" id="A0A7J5H465"/>
<evidence type="ECO:0000313" key="2">
    <source>
        <dbReference type="Proteomes" id="UP000442334"/>
    </source>
</evidence>
<organism evidence="1 2">
    <name type="scientific">Bacteroides uniformis</name>
    <dbReference type="NCBI Taxonomy" id="820"/>
    <lineage>
        <taxon>Bacteria</taxon>
        <taxon>Pseudomonadati</taxon>
        <taxon>Bacteroidota</taxon>
        <taxon>Bacteroidia</taxon>
        <taxon>Bacteroidales</taxon>
        <taxon>Bacteroidaceae</taxon>
        <taxon>Bacteroides</taxon>
    </lineage>
</organism>
<sequence length="122" mass="13863">MRTRNKIIKEVIQCAETNGWHVDAEKHQDKNIVIFEFSQFTPAGQDFFFSATMQGRSLESLVDDMEEYYEGFDADAEAYLWLDSNGHGKNGAPYRMKDVLADMEAAEGMVSKLLEAVRDLTS</sequence>
<protein>
    <submittedName>
        <fullName evidence="1">Uncharacterized protein</fullName>
    </submittedName>
</protein>
<accession>A0A7J5H465</accession>
<reference evidence="1 2" key="1">
    <citation type="journal article" date="2019" name="Nat. Med.">
        <title>A library of human gut bacterial isolates paired with longitudinal multiomics data enables mechanistic microbiome research.</title>
        <authorList>
            <person name="Poyet M."/>
            <person name="Groussin M."/>
            <person name="Gibbons S.M."/>
            <person name="Avila-Pacheco J."/>
            <person name="Jiang X."/>
            <person name="Kearney S.M."/>
            <person name="Perrotta A.R."/>
            <person name="Berdy B."/>
            <person name="Zhao S."/>
            <person name="Lieberman T.D."/>
            <person name="Swanson P.K."/>
            <person name="Smith M."/>
            <person name="Roesemann S."/>
            <person name="Alexander J.E."/>
            <person name="Rich S.A."/>
            <person name="Livny J."/>
            <person name="Vlamakis H."/>
            <person name="Clish C."/>
            <person name="Bullock K."/>
            <person name="Deik A."/>
            <person name="Scott J."/>
            <person name="Pierce K.A."/>
            <person name="Xavier R.J."/>
            <person name="Alm E.J."/>
        </authorList>
    </citation>
    <scope>NUCLEOTIDE SEQUENCE [LARGE SCALE GENOMIC DNA]</scope>
    <source>
        <strain evidence="1 2">BIOML-A21</strain>
    </source>
</reference>
<dbReference type="Proteomes" id="UP000442334">
    <property type="component" value="Unassembled WGS sequence"/>
</dbReference>
<evidence type="ECO:0000313" key="1">
    <source>
        <dbReference type="EMBL" id="KAB4184780.1"/>
    </source>
</evidence>
<gene>
    <name evidence="1" type="ORF">GAQ34_12155</name>
</gene>
<name>A0A7J5H465_BACUN</name>